<dbReference type="AlphaFoldDB" id="A0A8J5XSD8"/>
<dbReference type="InterPro" id="IPR036397">
    <property type="entry name" value="RNaseH_sf"/>
</dbReference>
<comment type="caution">
    <text evidence="5">The sequence shown here is derived from an EMBL/GenBank/DDBJ whole genome shotgun (WGS) entry which is preliminary data.</text>
</comment>
<dbReference type="GO" id="GO:0005634">
    <property type="term" value="C:nucleus"/>
    <property type="evidence" value="ECO:0007669"/>
    <property type="project" value="TreeGrafter"/>
</dbReference>
<dbReference type="Pfam" id="PF01612">
    <property type="entry name" value="DNA_pol_A_exo1"/>
    <property type="match status" value="1"/>
</dbReference>
<organism evidence="5 6">
    <name type="scientific">Diacronema lutheri</name>
    <name type="common">Unicellular marine alga</name>
    <name type="synonym">Monochrysis lutheri</name>
    <dbReference type="NCBI Taxonomy" id="2081491"/>
    <lineage>
        <taxon>Eukaryota</taxon>
        <taxon>Haptista</taxon>
        <taxon>Haptophyta</taxon>
        <taxon>Pavlovophyceae</taxon>
        <taxon>Pavlovales</taxon>
        <taxon>Pavlovaceae</taxon>
        <taxon>Diacronema</taxon>
    </lineage>
</organism>
<feature type="domain" description="DRBM" evidence="4">
    <location>
        <begin position="276"/>
        <end position="341"/>
    </location>
</feature>
<name>A0A8J5XSD8_DIALT</name>
<dbReference type="GO" id="GO:0030422">
    <property type="term" value="P:siRNA processing"/>
    <property type="evidence" value="ECO:0007669"/>
    <property type="project" value="TreeGrafter"/>
</dbReference>
<keyword evidence="6" id="KW-1185">Reference proteome</keyword>
<dbReference type="GO" id="GO:0016442">
    <property type="term" value="C:RISC complex"/>
    <property type="evidence" value="ECO:0007669"/>
    <property type="project" value="TreeGrafter"/>
</dbReference>
<evidence type="ECO:0000256" key="1">
    <source>
        <dbReference type="ARBA" id="ARBA00022884"/>
    </source>
</evidence>
<dbReference type="Pfam" id="PF00035">
    <property type="entry name" value="dsrm"/>
    <property type="match status" value="2"/>
</dbReference>
<gene>
    <name evidence="5" type="ORF">KFE25_002986</name>
</gene>
<evidence type="ECO:0000313" key="5">
    <source>
        <dbReference type="EMBL" id="KAG8465679.1"/>
    </source>
</evidence>
<dbReference type="Gene3D" id="3.30.160.20">
    <property type="match status" value="2"/>
</dbReference>
<reference evidence="5" key="1">
    <citation type="submission" date="2021-05" db="EMBL/GenBank/DDBJ databases">
        <title>The genome of the haptophyte Pavlova lutheri (Diacronema luteri, Pavlovales) - a model for lipid biosynthesis in eukaryotic algae.</title>
        <authorList>
            <person name="Hulatt C.J."/>
            <person name="Posewitz M.C."/>
        </authorList>
    </citation>
    <scope>NUCLEOTIDE SEQUENCE</scope>
    <source>
        <strain evidence="5">NIVA-4/92</strain>
    </source>
</reference>
<dbReference type="GO" id="GO:0070578">
    <property type="term" value="C:RISC-loading complex"/>
    <property type="evidence" value="ECO:0007669"/>
    <property type="project" value="TreeGrafter"/>
</dbReference>
<dbReference type="InterPro" id="IPR002562">
    <property type="entry name" value="3'-5'_exonuclease_dom"/>
</dbReference>
<accession>A0A8J5XSD8</accession>
<dbReference type="PANTHER" id="PTHR46205:SF3">
    <property type="entry name" value="LOQUACIOUS, ISOFORM B"/>
    <property type="match status" value="1"/>
</dbReference>
<dbReference type="PROSITE" id="PS50137">
    <property type="entry name" value="DS_RBD"/>
    <property type="match status" value="2"/>
</dbReference>
<protein>
    <recommendedName>
        <fullName evidence="4">DRBM domain-containing protein</fullName>
    </recommendedName>
</protein>
<evidence type="ECO:0000313" key="6">
    <source>
        <dbReference type="Proteomes" id="UP000751190"/>
    </source>
</evidence>
<dbReference type="GO" id="GO:0035197">
    <property type="term" value="F:siRNA binding"/>
    <property type="evidence" value="ECO:0007669"/>
    <property type="project" value="TreeGrafter"/>
</dbReference>
<evidence type="ECO:0000256" key="2">
    <source>
        <dbReference type="PROSITE-ProRule" id="PRU00266"/>
    </source>
</evidence>
<dbReference type="OrthoDB" id="10557153at2759"/>
<evidence type="ECO:0000259" key="4">
    <source>
        <dbReference type="PROSITE" id="PS50137"/>
    </source>
</evidence>
<dbReference type="GO" id="GO:0005737">
    <property type="term" value="C:cytoplasm"/>
    <property type="evidence" value="ECO:0007669"/>
    <property type="project" value="TreeGrafter"/>
</dbReference>
<dbReference type="InterPro" id="IPR014720">
    <property type="entry name" value="dsRBD_dom"/>
</dbReference>
<keyword evidence="1 2" id="KW-0694">RNA-binding</keyword>
<dbReference type="InterPro" id="IPR012337">
    <property type="entry name" value="RNaseH-like_sf"/>
</dbReference>
<evidence type="ECO:0000256" key="3">
    <source>
        <dbReference type="SAM" id="MobiDB-lite"/>
    </source>
</evidence>
<dbReference type="Proteomes" id="UP000751190">
    <property type="component" value="Unassembled WGS sequence"/>
</dbReference>
<dbReference type="SUPFAM" id="SSF54768">
    <property type="entry name" value="dsRNA-binding domain-like"/>
    <property type="match status" value="2"/>
</dbReference>
<sequence>MSTGKRQRTTAGAVEELGIRPSGSHDFAFASTAAGAMVRARCLGVAHRIVLVRTSAQLQAALDAFAGVDQAYVDGEFTTVELSDGTRVPRMALLALHAHGSALTHLLHFPSLFAEWATTSDGVYRNVPLETAGMRALAALFRGSARKTWWGGAASDAPVLLNTLPQLAPLANMRDLQRDVMQRVRSGELPVGTPSGLAPLVRAALGVRVDKSWQQADWGPPPTAAMAAYAACDVIVLRALAEALDADALGRMLQPAAASLKSKAIRAGHAQRVRGDHVSGLTQAVHALVGGSAPHFVCVSAVGPPHERTFTVSVRAEGLDGVFLGSGKTKALARQAASHRACAAWLGDEEPAAGDERFADSELDDDPSEQLAAQSAAPHGVQIDGWMPVGPGALKARAGDYVSALNEWAQQTAGAKLAFGIAEQRGQAHQPTFSLALQVICPMRPGESNRHVGVGSSVKKAKHAAARAACMAVMTVEPSP</sequence>
<feature type="domain" description="DRBM" evidence="4">
    <location>
        <begin position="400"/>
        <end position="475"/>
    </location>
</feature>
<dbReference type="GO" id="GO:0003725">
    <property type="term" value="F:double-stranded RNA binding"/>
    <property type="evidence" value="ECO:0007669"/>
    <property type="project" value="TreeGrafter"/>
</dbReference>
<feature type="region of interest" description="Disordered" evidence="3">
    <location>
        <begin position="358"/>
        <end position="377"/>
    </location>
</feature>
<dbReference type="PANTHER" id="PTHR46205">
    <property type="entry name" value="LOQUACIOUS, ISOFORM B"/>
    <property type="match status" value="1"/>
</dbReference>
<proteinExistence type="predicted"/>
<dbReference type="GO" id="GO:0008408">
    <property type="term" value="F:3'-5' exonuclease activity"/>
    <property type="evidence" value="ECO:0007669"/>
    <property type="project" value="InterPro"/>
</dbReference>
<dbReference type="SUPFAM" id="SSF53098">
    <property type="entry name" value="Ribonuclease H-like"/>
    <property type="match status" value="1"/>
</dbReference>
<dbReference type="InterPro" id="IPR051247">
    <property type="entry name" value="RLC_Component"/>
</dbReference>
<dbReference type="GO" id="GO:0070920">
    <property type="term" value="P:regulation of regulatory ncRNA processing"/>
    <property type="evidence" value="ECO:0007669"/>
    <property type="project" value="TreeGrafter"/>
</dbReference>
<dbReference type="SMART" id="SM00358">
    <property type="entry name" value="DSRM"/>
    <property type="match status" value="2"/>
</dbReference>
<dbReference type="Gene3D" id="3.30.420.10">
    <property type="entry name" value="Ribonuclease H-like superfamily/Ribonuclease H"/>
    <property type="match status" value="1"/>
</dbReference>
<dbReference type="EMBL" id="JAGTXO010000010">
    <property type="protein sequence ID" value="KAG8465679.1"/>
    <property type="molecule type" value="Genomic_DNA"/>
</dbReference>